<dbReference type="NCBIfam" id="TIGR02024">
    <property type="entry name" value="FtcD"/>
    <property type="match status" value="1"/>
</dbReference>
<dbReference type="SMART" id="SM01222">
    <property type="entry name" value="FTCD_N"/>
    <property type="match status" value="1"/>
</dbReference>
<dbReference type="RefSeq" id="WP_008825936.1">
    <property type="nucleotide sequence ID" value="NZ_AFNU02000003.1"/>
</dbReference>
<organism evidence="10 11">
    <name type="scientific">Haloplasma contractile SSD-17B</name>
    <dbReference type="NCBI Taxonomy" id="1033810"/>
    <lineage>
        <taxon>Bacteria</taxon>
        <taxon>Bacillati</taxon>
        <taxon>Mycoplasmatota</taxon>
        <taxon>Mollicutes</taxon>
        <taxon>Haloplasmatales</taxon>
        <taxon>Haloplasmataceae</taxon>
        <taxon>Haloplasma</taxon>
    </lineage>
</organism>
<keyword evidence="6" id="KW-0369">Histidine metabolism</keyword>
<evidence type="ECO:0000256" key="3">
    <source>
        <dbReference type="ARBA" id="ARBA00012252"/>
    </source>
</evidence>
<evidence type="ECO:0000256" key="4">
    <source>
        <dbReference type="ARBA" id="ARBA00022490"/>
    </source>
</evidence>
<evidence type="ECO:0000256" key="5">
    <source>
        <dbReference type="ARBA" id="ARBA00022679"/>
    </source>
</evidence>
<protein>
    <recommendedName>
        <fullName evidence="3">glutamate formimidoyltransferase</fullName>
        <ecNumber evidence="3">2.1.2.5</ecNumber>
    </recommendedName>
</protein>
<dbReference type="InterPro" id="IPR004227">
    <property type="entry name" value="Formiminotransferase_cat"/>
</dbReference>
<dbReference type="InterPro" id="IPR022384">
    <property type="entry name" value="FormiminoTrfase_cat_dom_sf"/>
</dbReference>
<dbReference type="InterPro" id="IPR051623">
    <property type="entry name" value="FTCD"/>
</dbReference>
<dbReference type="Proteomes" id="UP000005707">
    <property type="component" value="Unassembled WGS sequence"/>
</dbReference>
<dbReference type="UniPathway" id="UPA00379">
    <property type="reaction ID" value="UER00555"/>
</dbReference>
<dbReference type="EMBL" id="AFNU02000003">
    <property type="protein sequence ID" value="ERJ12655.1"/>
    <property type="molecule type" value="Genomic_DNA"/>
</dbReference>
<keyword evidence="11" id="KW-1185">Reference proteome</keyword>
<reference evidence="10 11" key="1">
    <citation type="journal article" date="2011" name="J. Bacteriol.">
        <title>Genome sequence of Haloplasma contractile, an unusual contractile bacterium from a deep-sea anoxic brine lake.</title>
        <authorList>
            <person name="Antunes A."/>
            <person name="Alam I."/>
            <person name="El Dorry H."/>
            <person name="Siam R."/>
            <person name="Robertson A."/>
            <person name="Bajic V.B."/>
            <person name="Stingl U."/>
        </authorList>
    </citation>
    <scope>NUCLEOTIDE SEQUENCE [LARGE SCALE GENOMIC DNA]</scope>
    <source>
        <strain evidence="10 11">SSD-17B</strain>
    </source>
</reference>
<keyword evidence="5 10" id="KW-0808">Transferase</keyword>
<dbReference type="InterPro" id="IPR012886">
    <property type="entry name" value="Formiminotransferase_N"/>
</dbReference>
<dbReference type="AlphaFoldDB" id="F7PW22"/>
<dbReference type="Pfam" id="PF07837">
    <property type="entry name" value="FTCD_N"/>
    <property type="match status" value="1"/>
</dbReference>
<dbReference type="EC" id="2.1.2.5" evidence="3"/>
<dbReference type="PANTHER" id="PTHR12234">
    <property type="entry name" value="FORMIMINOTRANSFERASE-CYCLODEAMINASE"/>
    <property type="match status" value="1"/>
</dbReference>
<feature type="domain" description="Formiminotransferase C-terminal subdomain" evidence="8">
    <location>
        <begin position="180"/>
        <end position="294"/>
    </location>
</feature>
<dbReference type="GO" id="GO:0030409">
    <property type="term" value="F:glutamate formimidoyltransferase activity"/>
    <property type="evidence" value="ECO:0007669"/>
    <property type="project" value="UniProtKB-EC"/>
</dbReference>
<reference evidence="10 11" key="2">
    <citation type="journal article" date="2013" name="PLoS ONE">
        <title>INDIGO - INtegrated Data Warehouse of MIcrobial GenOmes with Examples from the Red Sea Extremophiles.</title>
        <authorList>
            <person name="Alam I."/>
            <person name="Antunes A."/>
            <person name="Kamau A.A."/>
            <person name="Ba Alawi W."/>
            <person name="Kalkatawi M."/>
            <person name="Stingl U."/>
            <person name="Bajic V.B."/>
        </authorList>
    </citation>
    <scope>NUCLEOTIDE SEQUENCE [LARGE SCALE GENOMIC DNA]</scope>
    <source>
        <strain evidence="10 11">SSD-17B</strain>
    </source>
</reference>
<comment type="pathway">
    <text evidence="2">Amino-acid degradation; L-histidine degradation into L-glutamate; L-glutamate from N-formimidoyl-L-glutamate (transferase route): step 1/1.</text>
</comment>
<evidence type="ECO:0000256" key="7">
    <source>
        <dbReference type="ARBA" id="ARBA00022954"/>
    </source>
</evidence>
<dbReference type="PANTHER" id="PTHR12234:SF8">
    <property type="entry name" value="FORMIMINOTRANSFERASE-CYCLODEAMINASE"/>
    <property type="match status" value="1"/>
</dbReference>
<dbReference type="InterPro" id="IPR037064">
    <property type="entry name" value="Formiminotransferase_N_sf"/>
</dbReference>
<evidence type="ECO:0000256" key="2">
    <source>
        <dbReference type="ARBA" id="ARBA00005082"/>
    </source>
</evidence>
<dbReference type="InterPro" id="IPR013802">
    <property type="entry name" value="Formiminotransferase_C"/>
</dbReference>
<dbReference type="Gene3D" id="3.30.70.670">
    <property type="entry name" value="Formiminotransferase, C-terminal subdomain"/>
    <property type="match status" value="1"/>
</dbReference>
<dbReference type="SMART" id="SM01221">
    <property type="entry name" value="FTCD"/>
    <property type="match status" value="1"/>
</dbReference>
<evidence type="ECO:0000313" key="10">
    <source>
        <dbReference type="EMBL" id="ERJ12655.1"/>
    </source>
</evidence>
<sequence length="297" mass="33567">MKIVQCVPNFSEGQDLEKVETIVNVLKNRENVKLVSYEPDKDYNRTVVTLLGEPNAVKEAVIDLVAETTKYIDLNQHEGEHSRMGATDVIPFIPIRDMEMEECVKLAKETGKKINELYEIPIFLYEEAASSEARQNLAKIRKGQFEGMKDKIKKEEWHPDYGRPEIHKTAGATAVGARVPLVAYNINLDTDDVRIASKIAKAIRHSGGGFRYIKAGPAEIKEKGIVQVTMNITNYKKTSIYRVFETVKMEAKRYGVNVLGSEIIGLVPMEALVESMEYYLSLEGFDMNKVLETNLFN</sequence>
<dbReference type="GO" id="GO:0005542">
    <property type="term" value="F:folic acid binding"/>
    <property type="evidence" value="ECO:0007669"/>
    <property type="project" value="UniProtKB-KW"/>
</dbReference>
<gene>
    <name evidence="10" type="ORF">HLPCO_000995</name>
</gene>
<dbReference type="Pfam" id="PF02971">
    <property type="entry name" value="FTCD"/>
    <property type="match status" value="1"/>
</dbReference>
<dbReference type="eggNOG" id="COG3643">
    <property type="taxonomic scope" value="Bacteria"/>
</dbReference>
<feature type="domain" description="Formiminotransferase N-terminal subdomain" evidence="9">
    <location>
        <begin position="2"/>
        <end position="179"/>
    </location>
</feature>
<evidence type="ECO:0000259" key="8">
    <source>
        <dbReference type="SMART" id="SM01221"/>
    </source>
</evidence>
<evidence type="ECO:0000313" key="11">
    <source>
        <dbReference type="Proteomes" id="UP000005707"/>
    </source>
</evidence>
<dbReference type="GO" id="GO:0019556">
    <property type="term" value="P:L-histidine catabolic process to glutamate and formamide"/>
    <property type="evidence" value="ECO:0007669"/>
    <property type="project" value="UniProtKB-UniPathway"/>
</dbReference>
<evidence type="ECO:0000256" key="1">
    <source>
        <dbReference type="ARBA" id="ARBA00004496"/>
    </source>
</evidence>
<comment type="caution">
    <text evidence="10">The sequence shown here is derived from an EMBL/GenBank/DDBJ whole genome shotgun (WGS) entry which is preliminary data.</text>
</comment>
<dbReference type="SUPFAM" id="SSF55116">
    <property type="entry name" value="Formiminotransferase domain of formiminotransferase-cyclodeaminase"/>
    <property type="match status" value="2"/>
</dbReference>
<keyword evidence="4" id="KW-0963">Cytoplasm</keyword>
<dbReference type="Gene3D" id="3.30.990.10">
    <property type="entry name" value="Formiminotransferase, N-terminal subdomain"/>
    <property type="match status" value="1"/>
</dbReference>
<dbReference type="GO" id="GO:0005737">
    <property type="term" value="C:cytoplasm"/>
    <property type="evidence" value="ECO:0007669"/>
    <property type="project" value="UniProtKB-SubCell"/>
</dbReference>
<evidence type="ECO:0000256" key="6">
    <source>
        <dbReference type="ARBA" id="ARBA00022808"/>
    </source>
</evidence>
<dbReference type="GO" id="GO:0019557">
    <property type="term" value="P:L-histidine catabolic process to glutamate and formate"/>
    <property type="evidence" value="ECO:0007669"/>
    <property type="project" value="UniProtKB-UniPathway"/>
</dbReference>
<accession>F7PW22</accession>
<evidence type="ECO:0000259" key="9">
    <source>
        <dbReference type="SMART" id="SM01222"/>
    </source>
</evidence>
<dbReference type="STRING" id="1033810.HLPCO_000995"/>
<comment type="subcellular location">
    <subcellularLocation>
        <location evidence="1">Cytoplasm</location>
    </subcellularLocation>
</comment>
<name>F7PW22_9MOLU</name>
<dbReference type="InterPro" id="IPR037070">
    <property type="entry name" value="Formiminotransferase_C_sf"/>
</dbReference>
<dbReference type="InParanoid" id="F7PW22"/>
<keyword evidence="7" id="KW-0290">Folate-binding</keyword>
<proteinExistence type="predicted"/>
<dbReference type="OrthoDB" id="9773217at2"/>